<protein>
    <recommendedName>
        <fullName evidence="4">Crinkler effector protein N-terminal domain-containing protein</fullName>
    </recommendedName>
</protein>
<gene>
    <name evidence="5" type="ORF">B5M09_013059</name>
</gene>
<dbReference type="PANTHER" id="PTHR33129:SF1">
    <property type="entry name" value="ATP-BINDING PROTEIN"/>
    <property type="match status" value="1"/>
</dbReference>
<proteinExistence type="predicted"/>
<organism evidence="5 6">
    <name type="scientific">Aphanomyces astaci</name>
    <name type="common">Crayfish plague agent</name>
    <dbReference type="NCBI Taxonomy" id="112090"/>
    <lineage>
        <taxon>Eukaryota</taxon>
        <taxon>Sar</taxon>
        <taxon>Stramenopiles</taxon>
        <taxon>Oomycota</taxon>
        <taxon>Saprolegniomycetes</taxon>
        <taxon>Saprolegniales</taxon>
        <taxon>Verrucalvaceae</taxon>
        <taxon>Aphanomyces</taxon>
    </lineage>
</organism>
<dbReference type="EMBL" id="MZMZ02005585">
    <property type="protein sequence ID" value="RQM14433.1"/>
    <property type="molecule type" value="Genomic_DNA"/>
</dbReference>
<dbReference type="SUPFAM" id="SSF52540">
    <property type="entry name" value="P-loop containing nucleoside triphosphate hydrolases"/>
    <property type="match status" value="1"/>
</dbReference>
<sequence length="619" mass="69210">MVAGESRPFSVAIGCDDTIMDLKVALTKQMPNTIHCHTHRIQLYEGYHDAQWMTTDNYMSLLQRCSNDTLASVMEGLHSMEPLDRVYDVLGGVQPPPSYLHILVVLPTSEIRVQQHLRDHGGSQRVEFSLLNVQVGDLNAFDDNTWINTWRLTQVTDFPDQLYVRKEYKDLFSLLKRRGDKQVVLFGSPGIGKSLLVVLYAVWMATQAQSDVLLVRRVEGKGLTVLFLNGSDLSKCWREQNLSEDNVEALEAATTTKCALCLDGINQVDGLLKKVRLQSFSVLATSGQYKKSQSQAGVVDLCLVPYWSLEDLKAVGRRINGWDDDCVEQKYYIGGSCLRLFLMSIEDARIAILLAVGTVDVSTADLLKTQHGPRSAGQVDSIRMATLDSSKVANYSNPDMWSYAITSMYALGKIGEIVPLGYFKDLCFKAHALNDFGLFGIAFENYVHATAQNNGEIKLWVRDYERQLLHQPKNAKLDYSYATTTITTQSCSYRGHTQEQYEAIMREWTTGLEYWYPAGRSLKTIDAVAKQGDRFLLLQVTKSTSHSINSANLATIASYFPASSTSFMVVVPNKATADAFRLSPSNPSNPMHLQVAYVVDDFFDQFASCDFEGKIQPSA</sequence>
<feature type="domain" description="Crinkler effector protein N-terminal" evidence="4">
    <location>
        <begin position="2"/>
        <end position="105"/>
    </location>
</feature>
<dbReference type="Proteomes" id="UP000284702">
    <property type="component" value="Unassembled WGS sequence"/>
</dbReference>
<evidence type="ECO:0000256" key="1">
    <source>
        <dbReference type="ARBA" id="ARBA00004340"/>
    </source>
</evidence>
<dbReference type="VEuPathDB" id="FungiDB:H257_18513"/>
<evidence type="ECO:0000256" key="3">
    <source>
        <dbReference type="ARBA" id="ARBA00022525"/>
    </source>
</evidence>
<dbReference type="InterPro" id="IPR052980">
    <property type="entry name" value="Crinkler_effector"/>
</dbReference>
<evidence type="ECO:0000259" key="4">
    <source>
        <dbReference type="Pfam" id="PF20147"/>
    </source>
</evidence>
<evidence type="ECO:0000313" key="5">
    <source>
        <dbReference type="EMBL" id="RQM14433.1"/>
    </source>
</evidence>
<comment type="subcellular location">
    <subcellularLocation>
        <location evidence="1">Host cell</location>
    </subcellularLocation>
    <subcellularLocation>
        <location evidence="2">Secreted</location>
    </subcellularLocation>
</comment>
<reference evidence="5" key="1">
    <citation type="submission" date="2018-07" db="EMBL/GenBank/DDBJ databases">
        <title>Annotation of Aphanomyces astaci genome assembly.</title>
        <authorList>
            <person name="Studholme D.J."/>
        </authorList>
    </citation>
    <scope>NUCLEOTIDE SEQUENCE [LARGE SCALE GENOMIC DNA]</scope>
    <source>
        <strain evidence="5">Pc</strain>
    </source>
</reference>
<name>A0A425CBK8_APHAT</name>
<comment type="caution">
    <text evidence="5">The sequence shown here is derived from an EMBL/GenBank/DDBJ whole genome shotgun (WGS) entry which is preliminary data.</text>
</comment>
<evidence type="ECO:0000256" key="2">
    <source>
        <dbReference type="ARBA" id="ARBA00004613"/>
    </source>
</evidence>
<dbReference type="AlphaFoldDB" id="A0A425CBK8"/>
<dbReference type="InterPro" id="IPR027417">
    <property type="entry name" value="P-loop_NTPase"/>
</dbReference>
<keyword evidence="3" id="KW-0964">Secreted</keyword>
<evidence type="ECO:0000313" key="6">
    <source>
        <dbReference type="Proteomes" id="UP000284702"/>
    </source>
</evidence>
<accession>A0A425CBK8</accession>
<dbReference type="Pfam" id="PF20147">
    <property type="entry name" value="Crinkler"/>
    <property type="match status" value="1"/>
</dbReference>
<dbReference type="InterPro" id="IPR045379">
    <property type="entry name" value="Crinkler_N"/>
</dbReference>
<dbReference type="GO" id="GO:0043657">
    <property type="term" value="C:host cell"/>
    <property type="evidence" value="ECO:0007669"/>
    <property type="project" value="UniProtKB-SubCell"/>
</dbReference>
<dbReference type="Gene3D" id="3.40.50.300">
    <property type="entry name" value="P-loop containing nucleotide triphosphate hydrolases"/>
    <property type="match status" value="1"/>
</dbReference>
<dbReference type="PANTHER" id="PTHR33129">
    <property type="entry name" value="PROTEIN KINASE DOMAIN-CONTAINING PROTEIN-RELATED"/>
    <property type="match status" value="1"/>
</dbReference>
<dbReference type="GO" id="GO:0005576">
    <property type="term" value="C:extracellular region"/>
    <property type="evidence" value="ECO:0007669"/>
    <property type="project" value="UniProtKB-SubCell"/>
</dbReference>
<keyword evidence="6" id="KW-1185">Reference proteome</keyword>